<evidence type="ECO:0000313" key="6">
    <source>
        <dbReference type="Proteomes" id="UP000050269"/>
    </source>
</evidence>
<proteinExistence type="predicted"/>
<accession>A0A087ERA4</accession>
<reference evidence="7" key="2">
    <citation type="submission" date="2015-10" db="EMBL/GenBank/DDBJ databases">
        <title>Bioinformatic analysis of the first complete genome sequence of Lactobacillus kunkeei strain MP2, an Apis mellifera gut isolate.</title>
        <authorList>
            <person name="Asenjo F."/>
            <person name="Olmos A."/>
            <person name="Henriquez-Piskulich P."/>
            <person name="Aldea P."/>
            <person name="Ugalde J.A."/>
            <person name="Trombert A.N."/>
        </authorList>
    </citation>
    <scope>NUCLEOTIDE SEQUENCE [LARGE SCALE GENOMIC DNA]</scope>
    <source>
        <strain evidence="7">MP2</strain>
    </source>
</reference>
<sequence length="59" mass="7111">MASQNEWLDQQIEELKKDETSFKLLSFLDGIKDINKEQQKRLQQAQDELDGRMWSPDKW</sequence>
<dbReference type="Proteomes" id="UP000067203">
    <property type="component" value="Chromosome"/>
</dbReference>
<dbReference type="STRING" id="148814.APS55_04175"/>
<dbReference type="AlphaFoldDB" id="A0A087ERA4"/>
<dbReference type="PATRIC" id="fig|148814.10.peg.1157"/>
<dbReference type="EMBL" id="CP012920">
    <property type="protein sequence ID" value="ALJ31471.1"/>
    <property type="molecule type" value="Genomic_DNA"/>
</dbReference>
<evidence type="ECO:0000313" key="4">
    <source>
        <dbReference type="EMBL" id="KPN80645.1"/>
    </source>
</evidence>
<name>A0A087ERA4_9LACO</name>
<reference evidence="1 7" key="3">
    <citation type="journal article" date="2016" name="PeerJ">
        <title>Genome sequencing and analysis of the first complete genome of Lactobacillus kunkeei strain MP2, an Apis mellifera gut isolate.</title>
        <authorList>
            <person name="Asenjo F."/>
            <person name="Olmos A."/>
            <person name="Henriquez-Piskulich P."/>
            <person name="Polanco V."/>
            <person name="Aldea P."/>
            <person name="Ugalde J.A."/>
            <person name="Trombert A.N."/>
        </authorList>
    </citation>
    <scope>NUCLEOTIDE SEQUENCE [LARGE SCALE GENOMIC DNA]</scope>
    <source>
        <strain evidence="1 7">MP2</strain>
    </source>
</reference>
<organism evidence="3 5">
    <name type="scientific">Apilactobacillus kunkeei</name>
    <dbReference type="NCBI Taxonomy" id="148814"/>
    <lineage>
        <taxon>Bacteria</taxon>
        <taxon>Bacillati</taxon>
        <taxon>Bacillota</taxon>
        <taxon>Bacilli</taxon>
        <taxon>Lactobacillales</taxon>
        <taxon>Lactobacillaceae</taxon>
        <taxon>Apilactobacillus</taxon>
    </lineage>
</organism>
<reference evidence="5 6" key="1">
    <citation type="journal article" date="2015" name="Genome Biol. Evol.">
        <title>Functionally Structured Genomes in Lactobacillus kunkeei Colonizing the Honey Crop and Food Products of Honeybees and Stingless Bees.</title>
        <authorList>
            <person name="Tamarit D."/>
            <person name="Ellegaard K.M."/>
            <person name="Wikander J."/>
            <person name="Olofsson T."/>
            <person name="Vasquez A."/>
            <person name="Andersson S.G."/>
        </authorList>
    </citation>
    <scope>NUCLEOTIDE SEQUENCE [LARGE SCALE GENOMIC DNA]</scope>
    <source>
        <strain evidence="3 5">LAko</strain>
        <strain evidence="4 6">LMbo</strain>
    </source>
</reference>
<dbReference type="Proteomes" id="UP000186588">
    <property type="component" value="Unassembled WGS sequence"/>
</dbReference>
<reference evidence="2 8" key="4">
    <citation type="journal article" date="2016" name="Syst. Appl. Microbiol.">
        <title>Genomic characterization of a fructophilic bee symbiont Lactobacillus kunkeei reveals its niche-specific adaptation.</title>
        <authorList>
            <person name="Maeno S."/>
            <person name="Tanizawa Y."/>
            <person name="Kanesaki Y."/>
            <person name="Kubota E."/>
            <person name="Kumar H."/>
            <person name="Dicks L."/>
            <person name="Salminen S."/>
            <person name="Nakagawa J."/>
            <person name="Arita M."/>
            <person name="Endo A."/>
        </authorList>
    </citation>
    <scope>NUCLEOTIDE SEQUENCE [LARGE SCALE GENOMIC DNA]</scope>
    <source>
        <strain evidence="2 8">FF30-6</strain>
    </source>
</reference>
<evidence type="ECO:0000313" key="3">
    <source>
        <dbReference type="EMBL" id="KOY75783.1"/>
    </source>
</evidence>
<dbReference type="EMBL" id="JXCY01000007">
    <property type="protein sequence ID" value="KOY75783.1"/>
    <property type="molecule type" value="Genomic_DNA"/>
</dbReference>
<protein>
    <submittedName>
        <fullName evidence="3">Uncharacterized protein</fullName>
    </submittedName>
</protein>
<evidence type="ECO:0000313" key="1">
    <source>
        <dbReference type="EMBL" id="ALJ31471.1"/>
    </source>
</evidence>
<dbReference type="RefSeq" id="WP_034530555.1">
    <property type="nucleotide sequence ID" value="NZ_BAABVW010000078.1"/>
</dbReference>
<dbReference type="OrthoDB" id="9810818at2"/>
<dbReference type="EMBL" id="BDDX01000013">
    <property type="protein sequence ID" value="GAT91067.1"/>
    <property type="molecule type" value="Genomic_DNA"/>
</dbReference>
<keyword evidence="5" id="KW-1185">Reference proteome</keyword>
<evidence type="ECO:0000313" key="2">
    <source>
        <dbReference type="EMBL" id="GAT91067.1"/>
    </source>
</evidence>
<gene>
    <name evidence="1" type="ORF">APS55_04175</name>
    <name evidence="2" type="ORF">FF306_01187</name>
    <name evidence="3" type="ORF">RZ71_02040</name>
    <name evidence="4" type="ORF">RZ78_00100</name>
</gene>
<dbReference type="KEGG" id="lku:APS55_04175"/>
<evidence type="ECO:0000313" key="8">
    <source>
        <dbReference type="Proteomes" id="UP000186588"/>
    </source>
</evidence>
<evidence type="ECO:0000313" key="5">
    <source>
        <dbReference type="Proteomes" id="UP000037778"/>
    </source>
</evidence>
<evidence type="ECO:0000313" key="7">
    <source>
        <dbReference type="Proteomes" id="UP000067203"/>
    </source>
</evidence>
<dbReference type="Proteomes" id="UP000037778">
    <property type="component" value="Unassembled WGS sequence"/>
</dbReference>
<dbReference type="Proteomes" id="UP000050269">
    <property type="component" value="Unassembled WGS sequence"/>
</dbReference>
<dbReference type="EMBL" id="JXDF01000025">
    <property type="protein sequence ID" value="KPN80645.1"/>
    <property type="molecule type" value="Genomic_DNA"/>
</dbReference>